<evidence type="ECO:0000313" key="1">
    <source>
        <dbReference type="EMBL" id="TCN41249.1"/>
    </source>
</evidence>
<sequence length="115" mass="13316">MPVEIKRIYDEPDPADGTRILVDRLWPRGLSKEKAGFDLWMKDVAPSSALRKWFDHKPERWPEFQARYREELLGNPALEDLRERIAAGTVTLLYGSRNRDFNHAAVLADVLRNGI</sequence>
<reference evidence="1 2" key="1">
    <citation type="submission" date="2019-03" db="EMBL/GenBank/DDBJ databases">
        <title>Genomic Encyclopedia of Type Strains, Phase IV (KMG-IV): sequencing the most valuable type-strain genomes for metagenomic binning, comparative biology and taxonomic classification.</title>
        <authorList>
            <person name="Goeker M."/>
        </authorList>
    </citation>
    <scope>NUCLEOTIDE SEQUENCE [LARGE SCALE GENOMIC DNA]</scope>
    <source>
        <strain evidence="1 2">DSM 18401</strain>
    </source>
</reference>
<evidence type="ECO:0000313" key="2">
    <source>
        <dbReference type="Proteomes" id="UP000295351"/>
    </source>
</evidence>
<proteinExistence type="predicted"/>
<organism evidence="1 2">
    <name type="scientific">Shinella granuli</name>
    <dbReference type="NCBI Taxonomy" id="323621"/>
    <lineage>
        <taxon>Bacteria</taxon>
        <taxon>Pseudomonadati</taxon>
        <taxon>Pseudomonadota</taxon>
        <taxon>Alphaproteobacteria</taxon>
        <taxon>Hyphomicrobiales</taxon>
        <taxon>Rhizobiaceae</taxon>
        <taxon>Shinella</taxon>
    </lineage>
</organism>
<dbReference type="Pfam" id="PF22752">
    <property type="entry name" value="DUF488-N3i"/>
    <property type="match status" value="1"/>
</dbReference>
<accession>A0A4R2CPW8</accession>
<dbReference type="RefSeq" id="WP_133035444.1">
    <property type="nucleotide sequence ID" value="NZ_BAABEI010000012.1"/>
</dbReference>
<comment type="caution">
    <text evidence="1">The sequence shown here is derived from an EMBL/GenBank/DDBJ whole genome shotgun (WGS) entry which is preliminary data.</text>
</comment>
<protein>
    <submittedName>
        <fullName evidence="1">Uncharacterized protein YeaO (DUF488 family)</fullName>
    </submittedName>
</protein>
<dbReference type="PANTHER" id="PTHR36849:SF1">
    <property type="entry name" value="CYTOPLASMIC PROTEIN"/>
    <property type="match status" value="1"/>
</dbReference>
<dbReference type="InterPro" id="IPR052552">
    <property type="entry name" value="YeaO-like"/>
</dbReference>
<gene>
    <name evidence="1" type="ORF">EV665_11416</name>
</gene>
<keyword evidence="2" id="KW-1185">Reference proteome</keyword>
<dbReference type="Proteomes" id="UP000295351">
    <property type="component" value="Unassembled WGS sequence"/>
</dbReference>
<dbReference type="AlphaFoldDB" id="A0A4R2CPW8"/>
<dbReference type="PANTHER" id="PTHR36849">
    <property type="entry name" value="CYTOPLASMIC PROTEIN-RELATED"/>
    <property type="match status" value="1"/>
</dbReference>
<dbReference type="EMBL" id="SLVX01000014">
    <property type="protein sequence ID" value="TCN41249.1"/>
    <property type="molecule type" value="Genomic_DNA"/>
</dbReference>
<name>A0A4R2CPW8_SHIGR</name>